<dbReference type="Pfam" id="PF06986">
    <property type="entry name" value="F_T4SS_TraN"/>
    <property type="match status" value="1"/>
</dbReference>
<dbReference type="Proteomes" id="UP000364097">
    <property type="component" value="Unassembled WGS sequence"/>
</dbReference>
<dbReference type="RefSeq" id="WP_152822353.1">
    <property type="nucleotide sequence ID" value="NZ_AACKMW020000009.1"/>
</dbReference>
<dbReference type="InterPro" id="IPR014121">
    <property type="entry name" value="TraN_Ftype"/>
</dbReference>
<feature type="non-terminal residue" evidence="2">
    <location>
        <position position="685"/>
    </location>
</feature>
<dbReference type="InterPro" id="IPR001304">
    <property type="entry name" value="C-type_lectin-like"/>
</dbReference>
<dbReference type="InterPro" id="IPR016186">
    <property type="entry name" value="C-type_lectin-like/link_sf"/>
</dbReference>
<dbReference type="EMBL" id="AACKMW020000009">
    <property type="protein sequence ID" value="MPB98677.1"/>
    <property type="molecule type" value="Genomic_DNA"/>
</dbReference>
<dbReference type="InterPro" id="IPR016187">
    <property type="entry name" value="CTDL_fold"/>
</dbReference>
<reference evidence="2" key="1">
    <citation type="submission" date="2019-08" db="EMBL/GenBank/DDBJ databases">
        <title>Rapid identification of Enteric Bacteria from Whole Genome Sequences (WGS) using Average Nucleotide Identity (ANI).</title>
        <authorList>
            <person name="Lane C."/>
        </authorList>
    </citation>
    <scope>NUCLEOTIDE SEQUENCE [LARGE SCALE GENOMIC DNA]</scope>
    <source>
        <strain evidence="2">2010D-8461</strain>
    </source>
</reference>
<dbReference type="PROSITE" id="PS50041">
    <property type="entry name" value="C_TYPE_LECTIN_2"/>
    <property type="match status" value="1"/>
</dbReference>
<dbReference type="Pfam" id="PF00059">
    <property type="entry name" value="Lectin_C"/>
    <property type="match status" value="1"/>
</dbReference>
<dbReference type="SMART" id="SM00034">
    <property type="entry name" value="CLECT"/>
    <property type="match status" value="1"/>
</dbReference>
<gene>
    <name evidence="2" type="ORF">A0Z09_001140</name>
</gene>
<evidence type="ECO:0000313" key="2">
    <source>
        <dbReference type="EMBL" id="MPB98677.1"/>
    </source>
</evidence>
<dbReference type="SUPFAM" id="SSF56436">
    <property type="entry name" value="C-type lectin-like"/>
    <property type="match status" value="1"/>
</dbReference>
<dbReference type="InterPro" id="IPR034007">
    <property type="entry name" value="CTLD_bac"/>
</dbReference>
<evidence type="ECO:0000259" key="1">
    <source>
        <dbReference type="PROSITE" id="PS50041"/>
    </source>
</evidence>
<sequence length="685" mass="76809">MKYNTLSKLFYKDTLIDFFKIKMNFLKFTAILSMSFSFSQAGIQCTDYNDFRKFGNHYYTVSVKKLTFLDAQALAEKSGGYLAIPNTKDENNFITSLVKGGEYAWIGIYDPDYTSNYCKEGNTGCFYDDSRFKTVKNSSLTYRNWADKQPDNLLKQYDIVDGKERVSPLGEHWVALASPSGEWADFGNHFGDMNNPVKHYAVYEFDSMPPCYDKPTPDPEDPILSGLFCNSAISDDPNFKPENIGKSEACLQDSTKQNYFCPLQLTKCVDKEHAIDGGSEKVEGGQIRTGIQKVTLKFSSGHIGYNSWKVIESDIFIKDIKEIDSFKLSYAGADDWVAVFAPNSFVGVVDNYPYVNGVKDDGKALVYIPYRPEYYGELSKYSGKSLNIELKQYLKNGLNKGVAFFATVGTGSWNVTYEAYGKNIECADFGKTTCTQEEVIIPYSTYKYTCPSGYTPKDEGGNCHPTSTDDLIDTDGDGIGDSCNSSIPPANNCVKSRKVCPFNEERECVLTDNKYQCSPFPCIEGASDIEDEDTQVGINDENNNGWEDDGSCGGQIFIFNGKDNRCRSKDKFFGLTGGGCCDKDKVFIGLVPCKEDEKKLAKLNKQNRCVEVGEYCSKKIKFIGCIQHKKTHCCFNSKLARIFNEQGRPQIGRGWGSPKSPDCRGFTPEEFQKLDFSEIDLSEFI</sequence>
<proteinExistence type="predicted"/>
<protein>
    <submittedName>
        <fullName evidence="2">Conjugal transfer protein TraN</fullName>
    </submittedName>
</protein>
<keyword evidence="3" id="KW-1185">Reference proteome</keyword>
<evidence type="ECO:0000313" key="3">
    <source>
        <dbReference type="Proteomes" id="UP000364097"/>
    </source>
</evidence>
<dbReference type="CDD" id="cd03603">
    <property type="entry name" value="CLECT_VCBS"/>
    <property type="match status" value="1"/>
</dbReference>
<comment type="caution">
    <text evidence="2">The sequence shown here is derived from an EMBL/GenBank/DDBJ whole genome shotgun (WGS) entry which is preliminary data.</text>
</comment>
<feature type="domain" description="C-type lectin" evidence="1">
    <location>
        <begin position="54"/>
        <end position="185"/>
    </location>
</feature>
<name>A0ABW9N3J7_9BACT</name>
<organism evidence="2 3">
    <name type="scientific">Campylobacter subantarcticus</name>
    <dbReference type="NCBI Taxonomy" id="497724"/>
    <lineage>
        <taxon>Bacteria</taxon>
        <taxon>Pseudomonadati</taxon>
        <taxon>Campylobacterota</taxon>
        <taxon>Epsilonproteobacteria</taxon>
        <taxon>Campylobacterales</taxon>
        <taxon>Campylobacteraceae</taxon>
        <taxon>Campylobacter</taxon>
    </lineage>
</organism>
<accession>A0ABW9N3J7</accession>
<dbReference type="Gene3D" id="3.10.100.10">
    <property type="entry name" value="Mannose-Binding Protein A, subunit A"/>
    <property type="match status" value="1"/>
</dbReference>